<accession>A0A9N9A859</accession>
<keyword evidence="7" id="KW-1185">Reference proteome</keyword>
<dbReference type="Pfam" id="PF09766">
    <property type="entry name" value="FmiP_Thoc5"/>
    <property type="match status" value="1"/>
</dbReference>
<protein>
    <submittedName>
        <fullName evidence="6">7596_t:CDS:1</fullName>
    </submittedName>
</protein>
<reference evidence="6" key="1">
    <citation type="submission" date="2021-06" db="EMBL/GenBank/DDBJ databases">
        <authorList>
            <person name="Kallberg Y."/>
            <person name="Tangrot J."/>
            <person name="Rosling A."/>
        </authorList>
    </citation>
    <scope>NUCLEOTIDE SEQUENCE</scope>
    <source>
        <strain evidence="6">AZ414A</strain>
    </source>
</reference>
<proteinExistence type="inferred from homology"/>
<dbReference type="AlphaFoldDB" id="A0A9N9A859"/>
<evidence type="ECO:0000313" key="6">
    <source>
        <dbReference type="EMBL" id="CAG8519799.1"/>
    </source>
</evidence>
<dbReference type="InterPro" id="IPR019163">
    <property type="entry name" value="THO_Thoc5"/>
</dbReference>
<dbReference type="GO" id="GO:0006406">
    <property type="term" value="P:mRNA export from nucleus"/>
    <property type="evidence" value="ECO:0007669"/>
    <property type="project" value="TreeGrafter"/>
</dbReference>
<comment type="caution">
    <text evidence="6">The sequence shown here is derived from an EMBL/GenBank/DDBJ whole genome shotgun (WGS) entry which is preliminary data.</text>
</comment>
<evidence type="ECO:0000313" key="7">
    <source>
        <dbReference type="Proteomes" id="UP000789706"/>
    </source>
</evidence>
<name>A0A9N9A859_9GLOM</name>
<comment type="subcellular location">
    <subcellularLocation>
        <location evidence="1">Nucleus</location>
    </subcellularLocation>
</comment>
<gene>
    <name evidence="6" type="ORF">DEBURN_LOCUS5601</name>
</gene>
<evidence type="ECO:0000256" key="2">
    <source>
        <dbReference type="ARBA" id="ARBA00008044"/>
    </source>
</evidence>
<feature type="region of interest" description="Disordered" evidence="5">
    <location>
        <begin position="230"/>
        <end position="250"/>
    </location>
</feature>
<dbReference type="PANTHER" id="PTHR13375">
    <property type="entry name" value="FMS INTERACTING PROTEIN"/>
    <property type="match status" value="1"/>
</dbReference>
<dbReference type="Proteomes" id="UP000789706">
    <property type="component" value="Unassembled WGS sequence"/>
</dbReference>
<dbReference type="GO" id="GO:0000445">
    <property type="term" value="C:THO complex part of transcription export complex"/>
    <property type="evidence" value="ECO:0007669"/>
    <property type="project" value="TreeGrafter"/>
</dbReference>
<evidence type="ECO:0000256" key="1">
    <source>
        <dbReference type="ARBA" id="ARBA00004123"/>
    </source>
</evidence>
<organism evidence="6 7">
    <name type="scientific">Diversispora eburnea</name>
    <dbReference type="NCBI Taxonomy" id="1213867"/>
    <lineage>
        <taxon>Eukaryota</taxon>
        <taxon>Fungi</taxon>
        <taxon>Fungi incertae sedis</taxon>
        <taxon>Mucoromycota</taxon>
        <taxon>Glomeromycotina</taxon>
        <taxon>Glomeromycetes</taxon>
        <taxon>Diversisporales</taxon>
        <taxon>Diversisporaceae</taxon>
        <taxon>Diversispora</taxon>
    </lineage>
</organism>
<dbReference type="OrthoDB" id="20582at2759"/>
<evidence type="ECO:0000256" key="5">
    <source>
        <dbReference type="SAM" id="MobiDB-lite"/>
    </source>
</evidence>
<keyword evidence="3" id="KW-0539">Nucleus</keyword>
<dbReference type="PANTHER" id="PTHR13375:SF3">
    <property type="entry name" value="THO COMPLEX SUBUNIT 5 HOMOLOG"/>
    <property type="match status" value="1"/>
</dbReference>
<sequence length="250" mass="29000">MNQQGTNGTFDNKDLDIAPTLSHLVELGDKCNTIKKLSSDVLQRAEKSGSTLANGTSTENLIQPIKQQLTRSFVQLRSLNRKANLEKAADKLSTQEAKLSMDRIHLQLQDLNYMKSFLEREIRRCKSFRSKYQKIALIPEEEFFARAPERLTKPLPEGGATEKQKQHHLMLQRLNFEKEERMRLKEEVNNKLKRKRETSERIAAKKTKINNVNREFEKFIRECKPLEEMLDSTDVTAPMEVEQSEPSEQP</sequence>
<keyword evidence="4" id="KW-0175">Coiled coil</keyword>
<evidence type="ECO:0000256" key="4">
    <source>
        <dbReference type="SAM" id="Coils"/>
    </source>
</evidence>
<evidence type="ECO:0000256" key="3">
    <source>
        <dbReference type="ARBA" id="ARBA00023242"/>
    </source>
</evidence>
<feature type="coiled-coil region" evidence="4">
    <location>
        <begin position="174"/>
        <end position="222"/>
    </location>
</feature>
<dbReference type="EMBL" id="CAJVPK010000509">
    <property type="protein sequence ID" value="CAG8519799.1"/>
    <property type="molecule type" value="Genomic_DNA"/>
</dbReference>
<dbReference type="GO" id="GO:0003729">
    <property type="term" value="F:mRNA binding"/>
    <property type="evidence" value="ECO:0007669"/>
    <property type="project" value="TreeGrafter"/>
</dbReference>
<comment type="similarity">
    <text evidence="2">Belongs to the THOC5 family.</text>
</comment>